<feature type="domain" description="DUF3071" evidence="2">
    <location>
        <begin position="1"/>
        <end position="166"/>
    </location>
</feature>
<comment type="caution">
    <text evidence="3">The sequence shown here is derived from an EMBL/GenBank/DDBJ whole genome shotgun (WGS) entry which is preliminary data.</text>
</comment>
<dbReference type="InterPro" id="IPR021421">
    <property type="entry name" value="DUF3071"/>
</dbReference>
<organism evidence="3 4">
    <name type="scientific">Actinotalea lenta</name>
    <dbReference type="NCBI Taxonomy" id="3064654"/>
    <lineage>
        <taxon>Bacteria</taxon>
        <taxon>Bacillati</taxon>
        <taxon>Actinomycetota</taxon>
        <taxon>Actinomycetes</taxon>
        <taxon>Micrococcales</taxon>
        <taxon>Cellulomonadaceae</taxon>
        <taxon>Actinotalea</taxon>
    </lineage>
</organism>
<accession>A0ABT9DEM9</accession>
<evidence type="ECO:0000256" key="1">
    <source>
        <dbReference type="SAM" id="MobiDB-lite"/>
    </source>
</evidence>
<feature type="region of interest" description="Disordered" evidence="1">
    <location>
        <begin position="252"/>
        <end position="385"/>
    </location>
</feature>
<evidence type="ECO:0000313" key="3">
    <source>
        <dbReference type="EMBL" id="MDO8107923.1"/>
    </source>
</evidence>
<feature type="compositionally biased region" description="Low complexity" evidence="1">
    <location>
        <begin position="331"/>
        <end position="347"/>
    </location>
</feature>
<feature type="compositionally biased region" description="Basic and acidic residues" evidence="1">
    <location>
        <begin position="312"/>
        <end position="328"/>
    </location>
</feature>
<proteinExistence type="predicted"/>
<dbReference type="InterPro" id="IPR047682">
    <property type="entry name" value="SepH-like"/>
</dbReference>
<dbReference type="RefSeq" id="WP_304601519.1">
    <property type="nucleotide sequence ID" value="NZ_JAUQYP010000001.1"/>
</dbReference>
<reference evidence="3 4" key="1">
    <citation type="submission" date="2023-07" db="EMBL/GenBank/DDBJ databases">
        <title>Description of novel actinomycetes strains, isolated from tidal flat sediment.</title>
        <authorList>
            <person name="Lu C."/>
        </authorList>
    </citation>
    <scope>NUCLEOTIDE SEQUENCE [LARGE SCALE GENOMIC DNA]</scope>
    <source>
        <strain evidence="3 4">SYSU T00b441</strain>
    </source>
</reference>
<name>A0ABT9DEM9_9CELL</name>
<dbReference type="EMBL" id="JAUQYP010000001">
    <property type="protein sequence ID" value="MDO8107923.1"/>
    <property type="molecule type" value="Genomic_DNA"/>
</dbReference>
<dbReference type="Proteomes" id="UP001232536">
    <property type="component" value="Unassembled WGS sequence"/>
</dbReference>
<feature type="compositionally biased region" description="Acidic residues" evidence="1">
    <location>
        <begin position="263"/>
        <end position="273"/>
    </location>
</feature>
<dbReference type="Pfam" id="PF11268">
    <property type="entry name" value="DUF3071"/>
    <property type="match status" value="1"/>
</dbReference>
<evidence type="ECO:0000313" key="4">
    <source>
        <dbReference type="Proteomes" id="UP001232536"/>
    </source>
</evidence>
<gene>
    <name evidence="3" type="primary">sepH</name>
    <name evidence="3" type="ORF">Q6348_12025</name>
</gene>
<sequence length="385" mass="41889">MSELRLVGLDEDGGSVVLEGPNGQRFTLPIDDALRAAVRRDRPQLEQLRAQAASSMPPREIQARIRAGVSADDVAEAAGVPVEIVRRYEGPVLAERDWVTRQARESRIGHESDAPALGDLAEDRLATRGVDPATVGWDAFRDASGPWSVLLRFVVGGEARTARWSFDLGARTLRAVDDEARWLSETELPDGVVPRRHLSAVRHREPPAGPDTDVSMALRPVLAAVDREPEEPEDPEEENALDSTEALLADLRGRRGVRQPFDPDAEDDGDDFEGFGPQHAFDFEHPGLTMPPAAHPADSRPQEAVDATVLEIPRRGDHVPEPADRAEPDEPTAASDGPTASAPSPSRSPEDTGRQSEPTPRRPRGRKGRASVPSWDEIVFGAKPE</sequence>
<evidence type="ECO:0000259" key="2">
    <source>
        <dbReference type="Pfam" id="PF11268"/>
    </source>
</evidence>
<protein>
    <submittedName>
        <fullName evidence="3">Septation protein SepH</fullName>
    </submittedName>
</protein>
<keyword evidence="4" id="KW-1185">Reference proteome</keyword>
<dbReference type="NCBIfam" id="NF040712">
    <property type="entry name" value="SepH"/>
    <property type="match status" value="1"/>
</dbReference>